<keyword evidence="2" id="KW-1185">Reference proteome</keyword>
<evidence type="ECO:0000313" key="1">
    <source>
        <dbReference type="EMBL" id="KAK8073354.1"/>
    </source>
</evidence>
<dbReference type="EMBL" id="JAQQWL010000005">
    <property type="protein sequence ID" value="KAK8073354.1"/>
    <property type="molecule type" value="Genomic_DNA"/>
</dbReference>
<protein>
    <submittedName>
        <fullName evidence="1">Uncharacterized protein</fullName>
    </submittedName>
</protein>
<accession>A0ABR1VTX6</accession>
<evidence type="ECO:0000313" key="2">
    <source>
        <dbReference type="Proteomes" id="UP001480595"/>
    </source>
</evidence>
<proteinExistence type="predicted"/>
<dbReference type="GeneID" id="92088725"/>
<dbReference type="RefSeq" id="XP_066717829.1">
    <property type="nucleotide sequence ID" value="XM_066855662.1"/>
</dbReference>
<gene>
    <name evidence="1" type="ORF">PG994_004253</name>
</gene>
<name>A0ABR1VTX6_9PEZI</name>
<sequence>MYCTSSPDEVSPLLTLNLAFESTDPQASLSLFTSLQEVEPPASDLNGYCSVDFKPEYDPSMSSENNTLSTPIGKLHLQEQIIDFGFNHVLGNSVPPSGMPFEATDPHVLQQQYLLRDSITGGSAPMAPSPPYAPNLDYNEALRLHRVFEVERINVRLVE</sequence>
<comment type="caution">
    <text evidence="1">The sequence shown here is derived from an EMBL/GenBank/DDBJ whole genome shotgun (WGS) entry which is preliminary data.</text>
</comment>
<reference evidence="1 2" key="1">
    <citation type="submission" date="2023-01" db="EMBL/GenBank/DDBJ databases">
        <title>Analysis of 21 Apiospora genomes using comparative genomics revels a genus with tremendous synthesis potential of carbohydrate active enzymes and secondary metabolites.</title>
        <authorList>
            <person name="Sorensen T."/>
        </authorList>
    </citation>
    <scope>NUCLEOTIDE SEQUENCE [LARGE SCALE GENOMIC DNA]</scope>
    <source>
        <strain evidence="1 2">CBS 135458</strain>
    </source>
</reference>
<organism evidence="1 2">
    <name type="scientific">Apiospora phragmitis</name>
    <dbReference type="NCBI Taxonomy" id="2905665"/>
    <lineage>
        <taxon>Eukaryota</taxon>
        <taxon>Fungi</taxon>
        <taxon>Dikarya</taxon>
        <taxon>Ascomycota</taxon>
        <taxon>Pezizomycotina</taxon>
        <taxon>Sordariomycetes</taxon>
        <taxon>Xylariomycetidae</taxon>
        <taxon>Amphisphaeriales</taxon>
        <taxon>Apiosporaceae</taxon>
        <taxon>Apiospora</taxon>
    </lineage>
</organism>
<dbReference type="Proteomes" id="UP001480595">
    <property type="component" value="Unassembled WGS sequence"/>
</dbReference>